<feature type="domain" description="T-SNARE coiled-coil homology" evidence="10">
    <location>
        <begin position="4"/>
        <end position="66"/>
    </location>
</feature>
<evidence type="ECO:0000256" key="4">
    <source>
        <dbReference type="ARBA" id="ARBA00022927"/>
    </source>
</evidence>
<keyword evidence="11" id="KW-1185">Reference proteome</keyword>
<keyword evidence="3 9" id="KW-0812">Transmembrane</keyword>
<keyword evidence="5 9" id="KW-1133">Transmembrane helix</keyword>
<dbReference type="SUPFAM" id="SSF58038">
    <property type="entry name" value="SNARE fusion complex"/>
    <property type="match status" value="1"/>
</dbReference>
<evidence type="ECO:0000256" key="1">
    <source>
        <dbReference type="ARBA" id="ARBA00004394"/>
    </source>
</evidence>
<keyword evidence="6" id="KW-0333">Golgi apparatus</keyword>
<evidence type="ECO:0000313" key="12">
    <source>
        <dbReference type="RefSeq" id="XP_028966850.1"/>
    </source>
</evidence>
<keyword evidence="4" id="KW-0653">Protein transport</keyword>
<accession>A0AAJ7SEY8</accession>
<evidence type="ECO:0000259" key="10">
    <source>
        <dbReference type="PROSITE" id="PS50192"/>
    </source>
</evidence>
<dbReference type="RefSeq" id="XP_028966850.1">
    <property type="nucleotide sequence ID" value="XM_029111017.1"/>
</dbReference>
<dbReference type="GO" id="GO:0015031">
    <property type="term" value="P:protein transport"/>
    <property type="evidence" value="ECO:0007669"/>
    <property type="project" value="UniProtKB-KW"/>
</dbReference>
<evidence type="ECO:0000256" key="7">
    <source>
        <dbReference type="ARBA" id="ARBA00023136"/>
    </source>
</evidence>
<keyword evidence="2" id="KW-0813">Transport</keyword>
<proteinExistence type="predicted"/>
<feature type="transmembrane region" description="Helical" evidence="9">
    <location>
        <begin position="76"/>
        <end position="96"/>
    </location>
</feature>
<organism evidence="11 12">
    <name type="scientific">Galendromus occidentalis</name>
    <name type="common">western predatory mite</name>
    <dbReference type="NCBI Taxonomy" id="34638"/>
    <lineage>
        <taxon>Eukaryota</taxon>
        <taxon>Metazoa</taxon>
        <taxon>Ecdysozoa</taxon>
        <taxon>Arthropoda</taxon>
        <taxon>Chelicerata</taxon>
        <taxon>Arachnida</taxon>
        <taxon>Acari</taxon>
        <taxon>Parasitiformes</taxon>
        <taxon>Mesostigmata</taxon>
        <taxon>Gamasina</taxon>
        <taxon>Phytoseioidea</taxon>
        <taxon>Phytoseiidae</taxon>
        <taxon>Typhlodrominae</taxon>
        <taxon>Galendromus</taxon>
    </lineage>
</organism>
<reference evidence="12" key="1">
    <citation type="submission" date="2025-08" db="UniProtKB">
        <authorList>
            <consortium name="RefSeq"/>
        </authorList>
    </citation>
    <scope>IDENTIFICATION</scope>
</reference>
<dbReference type="PANTHER" id="PTHR12791">
    <property type="entry name" value="GOLGI SNARE BET1-RELATED"/>
    <property type="match status" value="1"/>
</dbReference>
<dbReference type="InterPro" id="IPR000727">
    <property type="entry name" value="T_SNARE_dom"/>
</dbReference>
<evidence type="ECO:0000256" key="9">
    <source>
        <dbReference type="SAM" id="Phobius"/>
    </source>
</evidence>
<gene>
    <name evidence="12" type="primary">LOC100907417</name>
</gene>
<dbReference type="AlphaFoldDB" id="A0AAJ7SEY8"/>
<evidence type="ECO:0000313" key="11">
    <source>
        <dbReference type="Proteomes" id="UP000694867"/>
    </source>
</evidence>
<dbReference type="KEGG" id="goe:100907417"/>
<dbReference type="Gene3D" id="1.20.5.110">
    <property type="match status" value="1"/>
</dbReference>
<name>A0AAJ7SEY8_9ACAR</name>
<dbReference type="GeneID" id="100907417"/>
<evidence type="ECO:0000256" key="5">
    <source>
        <dbReference type="ARBA" id="ARBA00022989"/>
    </source>
</evidence>
<dbReference type="InterPro" id="IPR039899">
    <property type="entry name" value="BET1_SNARE"/>
</dbReference>
<keyword evidence="7 9" id="KW-0472">Membrane</keyword>
<evidence type="ECO:0000256" key="3">
    <source>
        <dbReference type="ARBA" id="ARBA00022692"/>
    </source>
</evidence>
<sequence length="106" mass="12043">MEDDRMNSENQRLTEHLAGQISQLKSLAYDIEDEAKEHNRYLDGMGWNFESTRNLMSGGTNRIHKLLGSGRGNRRVMCYIIAGVVVFGLIFFYLAGRVTSQEAARD</sequence>
<dbReference type="Proteomes" id="UP000694867">
    <property type="component" value="Unplaced"/>
</dbReference>
<dbReference type="GO" id="GO:0000139">
    <property type="term" value="C:Golgi membrane"/>
    <property type="evidence" value="ECO:0007669"/>
    <property type="project" value="UniProtKB-SubCell"/>
</dbReference>
<dbReference type="PROSITE" id="PS50192">
    <property type="entry name" value="T_SNARE"/>
    <property type="match status" value="1"/>
</dbReference>
<evidence type="ECO:0000256" key="8">
    <source>
        <dbReference type="ARBA" id="ARBA00046280"/>
    </source>
</evidence>
<dbReference type="CDD" id="cd15853">
    <property type="entry name" value="SNARE_Bet1"/>
    <property type="match status" value="1"/>
</dbReference>
<protein>
    <submittedName>
        <fullName evidence="12">BET1-like protein</fullName>
    </submittedName>
</protein>
<evidence type="ECO:0000256" key="2">
    <source>
        <dbReference type="ARBA" id="ARBA00022448"/>
    </source>
</evidence>
<comment type="subcellular location">
    <subcellularLocation>
        <location evidence="8">Endomembrane system</location>
        <topology evidence="8">Single-pass type IV membrane protein</topology>
    </subcellularLocation>
    <subcellularLocation>
        <location evidence="1">Golgi apparatus membrane</location>
    </subcellularLocation>
</comment>
<evidence type="ECO:0000256" key="6">
    <source>
        <dbReference type="ARBA" id="ARBA00023034"/>
    </source>
</evidence>